<dbReference type="Proteomes" id="UP000688137">
    <property type="component" value="Unassembled WGS sequence"/>
</dbReference>
<gene>
    <name evidence="1" type="ORF">PPRIM_AZ9-3.1.T0720188</name>
</gene>
<accession>A0A8S1ND18</accession>
<organism evidence="1 2">
    <name type="scientific">Paramecium primaurelia</name>
    <dbReference type="NCBI Taxonomy" id="5886"/>
    <lineage>
        <taxon>Eukaryota</taxon>
        <taxon>Sar</taxon>
        <taxon>Alveolata</taxon>
        <taxon>Ciliophora</taxon>
        <taxon>Intramacronucleata</taxon>
        <taxon>Oligohymenophorea</taxon>
        <taxon>Peniculida</taxon>
        <taxon>Parameciidae</taxon>
        <taxon>Paramecium</taxon>
    </lineage>
</organism>
<evidence type="ECO:0000313" key="2">
    <source>
        <dbReference type="Proteomes" id="UP000688137"/>
    </source>
</evidence>
<sequence>MMSNKLLKSEFLKSQIKYIPSLIIQLQLTQKLFHKLFNCQINLLLLHLEDLSDQLIYFTFQIIDALEQDVFIRSVPQQQSSIYQFAIPQSMENQTTLIIKHTQHEFQIEIYSKQSNHWSLSTLNQ</sequence>
<dbReference type="AlphaFoldDB" id="A0A8S1ND18"/>
<comment type="caution">
    <text evidence="1">The sequence shown here is derived from an EMBL/GenBank/DDBJ whole genome shotgun (WGS) entry which is preliminary data.</text>
</comment>
<protein>
    <submittedName>
        <fullName evidence="1">Uncharacterized protein</fullName>
    </submittedName>
</protein>
<reference evidence="1" key="1">
    <citation type="submission" date="2021-01" db="EMBL/GenBank/DDBJ databases">
        <authorList>
            <consortium name="Genoscope - CEA"/>
            <person name="William W."/>
        </authorList>
    </citation>
    <scope>NUCLEOTIDE SEQUENCE</scope>
</reference>
<keyword evidence="2" id="KW-1185">Reference proteome</keyword>
<evidence type="ECO:0000313" key="1">
    <source>
        <dbReference type="EMBL" id="CAD8084644.1"/>
    </source>
</evidence>
<proteinExistence type="predicted"/>
<name>A0A8S1ND18_PARPR</name>
<dbReference type="EMBL" id="CAJJDM010000075">
    <property type="protein sequence ID" value="CAD8084644.1"/>
    <property type="molecule type" value="Genomic_DNA"/>
</dbReference>